<proteinExistence type="predicted"/>
<name>A0A1B6D6T7_9HEMI</name>
<protein>
    <submittedName>
        <fullName evidence="2">Uncharacterized protein</fullName>
    </submittedName>
</protein>
<dbReference type="EMBL" id="GEDC01015900">
    <property type="protein sequence ID" value="JAS21398.1"/>
    <property type="molecule type" value="Transcribed_RNA"/>
</dbReference>
<evidence type="ECO:0000313" key="2">
    <source>
        <dbReference type="EMBL" id="JAS21398.1"/>
    </source>
</evidence>
<dbReference type="EMBL" id="GEDC01023697">
    <property type="protein sequence ID" value="JAS13601.1"/>
    <property type="molecule type" value="Transcribed_RNA"/>
</dbReference>
<dbReference type="AlphaFoldDB" id="A0A1B6D6T7"/>
<dbReference type="PANTHER" id="PTHR13475">
    <property type="entry name" value="NEUGRIN"/>
    <property type="match status" value="1"/>
</dbReference>
<accession>A0A1B6D6T7</accession>
<dbReference type="Pfam" id="PF06413">
    <property type="entry name" value="Neugrin"/>
    <property type="match status" value="1"/>
</dbReference>
<evidence type="ECO:0000313" key="1">
    <source>
        <dbReference type="EMBL" id="JAS13601.1"/>
    </source>
</evidence>
<dbReference type="InterPro" id="IPR010487">
    <property type="entry name" value="NGRN/Rrg9"/>
</dbReference>
<sequence>MFNLRHLRFKLKHICTYRTQTQINHKKLKQLQINKGKFNKNPGIENQLKIFANNEPDIESMNLEDIDPEKLEADFMKAGDIVDHFDRTVAKTDSRHKFKSIEQKYFKSDPNPNMLTWAEKEQIRHLHEENPTIWTPDKLSASFPALPEVIKKVLKSSWKPQSADRIINHDKSVSQNWINLGKGQLEINDPELKAHLKKFFSRLNQISSYSESELKQITEPIRTKPKNSEFSLIISSYKPNSLKEKCLPIVVDCTKEIKTTEVSNKKINKNKHHSLESFKNEVEKEINKSEIVTKENLSLLTDKKRNLTSHQYVPPSERFDCDAIVQRKGKTQHLALSNKETFPNKIFIPKNKRKPGTLYKVNDCYYTSDGLFLYRVPGITMEV</sequence>
<gene>
    <name evidence="1" type="ORF">g.26805</name>
    <name evidence="2" type="ORF">g.26806</name>
</gene>
<organism evidence="2">
    <name type="scientific">Clastoptera arizonana</name>
    <name type="common">Arizona spittle bug</name>
    <dbReference type="NCBI Taxonomy" id="38151"/>
    <lineage>
        <taxon>Eukaryota</taxon>
        <taxon>Metazoa</taxon>
        <taxon>Ecdysozoa</taxon>
        <taxon>Arthropoda</taxon>
        <taxon>Hexapoda</taxon>
        <taxon>Insecta</taxon>
        <taxon>Pterygota</taxon>
        <taxon>Neoptera</taxon>
        <taxon>Paraneoptera</taxon>
        <taxon>Hemiptera</taxon>
        <taxon>Auchenorrhyncha</taxon>
        <taxon>Cercopoidea</taxon>
        <taxon>Clastopteridae</taxon>
        <taxon>Clastoptera</taxon>
    </lineage>
</organism>
<dbReference type="PANTHER" id="PTHR13475:SF3">
    <property type="entry name" value="NEUGRIN"/>
    <property type="match status" value="1"/>
</dbReference>
<dbReference type="GO" id="GO:0005634">
    <property type="term" value="C:nucleus"/>
    <property type="evidence" value="ECO:0007669"/>
    <property type="project" value="TreeGrafter"/>
</dbReference>
<reference evidence="2" key="1">
    <citation type="submission" date="2015-12" db="EMBL/GenBank/DDBJ databases">
        <title>De novo transcriptome assembly of four potential Pierce s Disease insect vectors from Arizona vineyards.</title>
        <authorList>
            <person name="Tassone E.E."/>
        </authorList>
    </citation>
    <scope>NUCLEOTIDE SEQUENCE</scope>
</reference>